<reference evidence="2" key="1">
    <citation type="submission" date="2018-05" db="EMBL/GenBank/DDBJ databases">
        <authorList>
            <person name="Lanie J.A."/>
            <person name="Ng W.-L."/>
            <person name="Kazmierczak K.M."/>
            <person name="Andrzejewski T.M."/>
            <person name="Davidsen T.M."/>
            <person name="Wayne K.J."/>
            <person name="Tettelin H."/>
            <person name="Glass J.I."/>
            <person name="Rusch D."/>
            <person name="Podicherti R."/>
            <person name="Tsui H.-C.T."/>
            <person name="Winkler M.E."/>
        </authorList>
    </citation>
    <scope>NUCLEOTIDE SEQUENCE</scope>
</reference>
<accession>A0A382GCL1</accession>
<name>A0A382GCL1_9ZZZZ</name>
<feature type="region of interest" description="Disordered" evidence="1">
    <location>
        <begin position="1"/>
        <end position="32"/>
    </location>
</feature>
<dbReference type="EMBL" id="UINC01054338">
    <property type="protein sequence ID" value="SVB71921.1"/>
    <property type="molecule type" value="Genomic_DNA"/>
</dbReference>
<dbReference type="AlphaFoldDB" id="A0A382GCL1"/>
<evidence type="ECO:0000256" key="1">
    <source>
        <dbReference type="SAM" id="MobiDB-lite"/>
    </source>
</evidence>
<protein>
    <submittedName>
        <fullName evidence="2">Uncharacterized protein</fullName>
    </submittedName>
</protein>
<organism evidence="2">
    <name type="scientific">marine metagenome</name>
    <dbReference type="NCBI Taxonomy" id="408172"/>
    <lineage>
        <taxon>unclassified sequences</taxon>
        <taxon>metagenomes</taxon>
        <taxon>ecological metagenomes</taxon>
    </lineage>
</organism>
<gene>
    <name evidence="2" type="ORF">METZ01_LOCUS224775</name>
</gene>
<proteinExistence type="predicted"/>
<evidence type="ECO:0000313" key="2">
    <source>
        <dbReference type="EMBL" id="SVB71921.1"/>
    </source>
</evidence>
<sequence>MRNAAQSIKQRRDTRPSWQKSTLCLDTDEDSPEEDHLELLSLLVESYENEHYPISRP</sequence>